<dbReference type="AlphaFoldDB" id="A0A914DIS7"/>
<feature type="domain" description="F-box" evidence="1">
    <location>
        <begin position="9"/>
        <end position="44"/>
    </location>
</feature>
<dbReference type="Proteomes" id="UP000887540">
    <property type="component" value="Unplaced"/>
</dbReference>
<dbReference type="SUPFAM" id="SSF81383">
    <property type="entry name" value="F-box domain"/>
    <property type="match status" value="1"/>
</dbReference>
<dbReference type="InterPro" id="IPR036047">
    <property type="entry name" value="F-box-like_dom_sf"/>
</dbReference>
<protein>
    <submittedName>
        <fullName evidence="3">F-box domain-containing protein</fullName>
    </submittedName>
</protein>
<keyword evidence="2" id="KW-1185">Reference proteome</keyword>
<dbReference type="Pfam" id="PF12937">
    <property type="entry name" value="F-box-like"/>
    <property type="match status" value="1"/>
</dbReference>
<organism evidence="2 3">
    <name type="scientific">Acrobeloides nanus</name>
    <dbReference type="NCBI Taxonomy" id="290746"/>
    <lineage>
        <taxon>Eukaryota</taxon>
        <taxon>Metazoa</taxon>
        <taxon>Ecdysozoa</taxon>
        <taxon>Nematoda</taxon>
        <taxon>Chromadorea</taxon>
        <taxon>Rhabditida</taxon>
        <taxon>Tylenchina</taxon>
        <taxon>Cephalobomorpha</taxon>
        <taxon>Cephaloboidea</taxon>
        <taxon>Cephalobidae</taxon>
        <taxon>Acrobeloides</taxon>
    </lineage>
</organism>
<evidence type="ECO:0000259" key="1">
    <source>
        <dbReference type="Pfam" id="PF12937"/>
    </source>
</evidence>
<proteinExistence type="predicted"/>
<sequence length="174" mass="20026">MYSKLGLINLIPVEILCDIMKFLDRNALEKCQLVSHHWNIIIAQNAFQLPLRLLGELSILHYFENSDFRTYFYTQEPSEGQSVKLDEITLPLIRTSVFYKFSININENFNKLIEKLDEISASERFQVPTSASELFRVLTSSCERFRVPLSSSDCFRALSSAYEFFQAPPGLPSA</sequence>
<accession>A0A914DIS7</accession>
<reference evidence="3" key="1">
    <citation type="submission" date="2022-11" db="UniProtKB">
        <authorList>
            <consortium name="WormBaseParasite"/>
        </authorList>
    </citation>
    <scope>IDENTIFICATION</scope>
</reference>
<dbReference type="Gene3D" id="1.20.1280.50">
    <property type="match status" value="1"/>
</dbReference>
<evidence type="ECO:0000313" key="2">
    <source>
        <dbReference type="Proteomes" id="UP000887540"/>
    </source>
</evidence>
<name>A0A914DIS7_9BILA</name>
<evidence type="ECO:0000313" key="3">
    <source>
        <dbReference type="WBParaSite" id="ACRNAN_scaffold286.g21532.t1"/>
    </source>
</evidence>
<dbReference type="WBParaSite" id="ACRNAN_scaffold286.g21532.t1">
    <property type="protein sequence ID" value="ACRNAN_scaffold286.g21532.t1"/>
    <property type="gene ID" value="ACRNAN_scaffold286.g21532"/>
</dbReference>
<dbReference type="InterPro" id="IPR001810">
    <property type="entry name" value="F-box_dom"/>
</dbReference>